<evidence type="ECO:0000313" key="2">
    <source>
        <dbReference type="Proteomes" id="UP000324222"/>
    </source>
</evidence>
<accession>A0A5B7JY28</accession>
<name>A0A5B7JY28_PORTR</name>
<gene>
    <name evidence="1" type="ORF">E2C01_094879</name>
</gene>
<keyword evidence="2" id="KW-1185">Reference proteome</keyword>
<sequence length="70" mass="7959">MKLRSKIQKKDCISSHCVHIPLNLESPDLTNTFHLSGFGWRPVRFFFSCSFVAPIRCTSTTHSFMAGIID</sequence>
<protein>
    <submittedName>
        <fullName evidence="1">Uncharacterized protein</fullName>
    </submittedName>
</protein>
<evidence type="ECO:0000313" key="1">
    <source>
        <dbReference type="EMBL" id="MPC99465.1"/>
    </source>
</evidence>
<organism evidence="1 2">
    <name type="scientific">Portunus trituberculatus</name>
    <name type="common">Swimming crab</name>
    <name type="synonym">Neptunus trituberculatus</name>
    <dbReference type="NCBI Taxonomy" id="210409"/>
    <lineage>
        <taxon>Eukaryota</taxon>
        <taxon>Metazoa</taxon>
        <taxon>Ecdysozoa</taxon>
        <taxon>Arthropoda</taxon>
        <taxon>Crustacea</taxon>
        <taxon>Multicrustacea</taxon>
        <taxon>Malacostraca</taxon>
        <taxon>Eumalacostraca</taxon>
        <taxon>Eucarida</taxon>
        <taxon>Decapoda</taxon>
        <taxon>Pleocyemata</taxon>
        <taxon>Brachyura</taxon>
        <taxon>Eubrachyura</taxon>
        <taxon>Portunoidea</taxon>
        <taxon>Portunidae</taxon>
        <taxon>Portuninae</taxon>
        <taxon>Portunus</taxon>
    </lineage>
</organism>
<dbReference type="Proteomes" id="UP000324222">
    <property type="component" value="Unassembled WGS sequence"/>
</dbReference>
<dbReference type="AlphaFoldDB" id="A0A5B7JY28"/>
<proteinExistence type="predicted"/>
<comment type="caution">
    <text evidence="1">The sequence shown here is derived from an EMBL/GenBank/DDBJ whole genome shotgun (WGS) entry which is preliminary data.</text>
</comment>
<dbReference type="EMBL" id="VSRR010118496">
    <property type="protein sequence ID" value="MPC99465.1"/>
    <property type="molecule type" value="Genomic_DNA"/>
</dbReference>
<reference evidence="1 2" key="1">
    <citation type="submission" date="2019-05" db="EMBL/GenBank/DDBJ databases">
        <title>Another draft genome of Portunus trituberculatus and its Hox gene families provides insights of decapod evolution.</title>
        <authorList>
            <person name="Jeong J.-H."/>
            <person name="Song I."/>
            <person name="Kim S."/>
            <person name="Choi T."/>
            <person name="Kim D."/>
            <person name="Ryu S."/>
            <person name="Kim W."/>
        </authorList>
    </citation>
    <scope>NUCLEOTIDE SEQUENCE [LARGE SCALE GENOMIC DNA]</scope>
    <source>
        <tissue evidence="1">Muscle</tissue>
    </source>
</reference>